<dbReference type="GO" id="GO:0016787">
    <property type="term" value="F:hydrolase activity"/>
    <property type="evidence" value="ECO:0007669"/>
    <property type="project" value="UniProtKB-KW"/>
</dbReference>
<dbReference type="PRINTS" id="PR00111">
    <property type="entry name" value="ABHYDROLASE"/>
</dbReference>
<dbReference type="EMBL" id="JASNFN010000002">
    <property type="protein sequence ID" value="MDP5181756.1"/>
    <property type="molecule type" value="Genomic_DNA"/>
</dbReference>
<evidence type="ECO:0000313" key="4">
    <source>
        <dbReference type="Proteomes" id="UP001233673"/>
    </source>
</evidence>
<comment type="caution">
    <text evidence="3">The sequence shown here is derived from an EMBL/GenBank/DDBJ whole genome shotgun (WGS) entry which is preliminary data.</text>
</comment>
<dbReference type="PROSITE" id="PS51257">
    <property type="entry name" value="PROKAR_LIPOPROTEIN"/>
    <property type="match status" value="1"/>
</dbReference>
<feature type="signal peptide" evidence="1">
    <location>
        <begin position="1"/>
        <end position="21"/>
    </location>
</feature>
<dbReference type="PANTHER" id="PTHR43798">
    <property type="entry name" value="MONOACYLGLYCEROL LIPASE"/>
    <property type="match status" value="1"/>
</dbReference>
<accession>A0ABT9I851</accession>
<evidence type="ECO:0000259" key="2">
    <source>
        <dbReference type="Pfam" id="PF00561"/>
    </source>
</evidence>
<evidence type="ECO:0000256" key="1">
    <source>
        <dbReference type="SAM" id="SignalP"/>
    </source>
</evidence>
<protein>
    <submittedName>
        <fullName evidence="3">Alpha/beta fold hydrolase</fullName>
    </submittedName>
</protein>
<organism evidence="3 4">
    <name type="scientific">Blastococcus carthaginiensis</name>
    <dbReference type="NCBI Taxonomy" id="3050034"/>
    <lineage>
        <taxon>Bacteria</taxon>
        <taxon>Bacillati</taxon>
        <taxon>Actinomycetota</taxon>
        <taxon>Actinomycetes</taxon>
        <taxon>Geodermatophilales</taxon>
        <taxon>Geodermatophilaceae</taxon>
        <taxon>Blastococcus</taxon>
    </lineage>
</organism>
<gene>
    <name evidence="3" type="ORF">QOZ88_03830</name>
</gene>
<reference evidence="4" key="1">
    <citation type="submission" date="2023-05" db="EMBL/GenBank/DDBJ databases">
        <title>Draft genome of Pseudofrankia sp. BMG5.37.</title>
        <authorList>
            <person name="Gtari M."/>
            <person name="Ghodhbane F."/>
            <person name="Sbissi I."/>
        </authorList>
    </citation>
    <scope>NUCLEOTIDE SEQUENCE [LARGE SCALE GENOMIC DNA]</scope>
    <source>
        <strain evidence="4">BMG 814</strain>
    </source>
</reference>
<keyword evidence="3" id="KW-0378">Hydrolase</keyword>
<dbReference type="PANTHER" id="PTHR43798:SF33">
    <property type="entry name" value="HYDROLASE, PUTATIVE (AFU_ORTHOLOGUE AFUA_2G14860)-RELATED"/>
    <property type="match status" value="1"/>
</dbReference>
<dbReference type="InterPro" id="IPR050266">
    <property type="entry name" value="AB_hydrolase_sf"/>
</dbReference>
<dbReference type="SUPFAM" id="SSF53474">
    <property type="entry name" value="alpha/beta-Hydrolases"/>
    <property type="match status" value="1"/>
</dbReference>
<sequence>MGPRRRWRGPAAALLASAVLAGCGGAPDPVPGEVSGTVSPGAQRVSCAGSGPAVVLVHGLGDDASSAQWVDVHRALADRARVCRYDRPGTGDSPVPSTAGRGADALDAELDAVVRHAAVESDVVLVAHSFGGYPARVYADRHPERVAGLVLVDALDPSVGVVRGTGAGSLEDVPMAGERLDLRDVERAAASVEILPGDPPVVVLSRGRGASPAWSAGQDALAALSPRSRSVVVDAGHQIPSEEPEAVVDAVEALLDELG</sequence>
<dbReference type="RefSeq" id="WP_305998467.1">
    <property type="nucleotide sequence ID" value="NZ_JASNFN010000002.1"/>
</dbReference>
<dbReference type="InterPro" id="IPR000073">
    <property type="entry name" value="AB_hydrolase_1"/>
</dbReference>
<feature type="domain" description="AB hydrolase-1" evidence="2">
    <location>
        <begin position="52"/>
        <end position="157"/>
    </location>
</feature>
<keyword evidence="4" id="KW-1185">Reference proteome</keyword>
<dbReference type="InterPro" id="IPR029058">
    <property type="entry name" value="AB_hydrolase_fold"/>
</dbReference>
<name>A0ABT9I851_9ACTN</name>
<feature type="chain" id="PRO_5047021324" evidence="1">
    <location>
        <begin position="22"/>
        <end position="259"/>
    </location>
</feature>
<proteinExistence type="predicted"/>
<dbReference type="Pfam" id="PF00561">
    <property type="entry name" value="Abhydrolase_1"/>
    <property type="match status" value="1"/>
</dbReference>
<dbReference type="Gene3D" id="3.40.50.1820">
    <property type="entry name" value="alpha/beta hydrolase"/>
    <property type="match status" value="2"/>
</dbReference>
<dbReference type="Proteomes" id="UP001233673">
    <property type="component" value="Unassembled WGS sequence"/>
</dbReference>
<keyword evidence="1" id="KW-0732">Signal</keyword>
<evidence type="ECO:0000313" key="3">
    <source>
        <dbReference type="EMBL" id="MDP5181756.1"/>
    </source>
</evidence>